<keyword evidence="6" id="KW-1185">Reference proteome</keyword>
<proteinExistence type="predicted"/>
<evidence type="ECO:0000313" key="5">
    <source>
        <dbReference type="EMBL" id="MFD1861645.1"/>
    </source>
</evidence>
<feature type="domain" description="Purple acid phosphatase N-terminal" evidence="4">
    <location>
        <begin position="102"/>
        <end position="191"/>
    </location>
</feature>
<evidence type="ECO:0000256" key="2">
    <source>
        <dbReference type="SAM" id="SignalP"/>
    </source>
</evidence>
<dbReference type="PANTHER" id="PTHR22953:SF153">
    <property type="entry name" value="PURPLE ACID PHOSPHATASE"/>
    <property type="match status" value="1"/>
</dbReference>
<dbReference type="InterPro" id="IPR039331">
    <property type="entry name" value="PAPs-like"/>
</dbReference>
<dbReference type="RefSeq" id="WP_204891346.1">
    <property type="nucleotide sequence ID" value="NZ_JBHUFW010000002.1"/>
</dbReference>
<keyword evidence="1 2" id="KW-0732">Signal</keyword>
<dbReference type="Gene3D" id="3.60.21.10">
    <property type="match status" value="1"/>
</dbReference>
<dbReference type="SUPFAM" id="SSF49363">
    <property type="entry name" value="Purple acid phosphatase, N-terminal domain"/>
    <property type="match status" value="1"/>
</dbReference>
<dbReference type="Pfam" id="PF16656">
    <property type="entry name" value="Pur_ac_phosph_N"/>
    <property type="match status" value="1"/>
</dbReference>
<accession>A0ABW4QDI7</accession>
<dbReference type="Gene3D" id="2.60.120.260">
    <property type="entry name" value="Galactose-binding domain-like"/>
    <property type="match status" value="1"/>
</dbReference>
<reference evidence="6" key="1">
    <citation type="journal article" date="2019" name="Int. J. Syst. Evol. Microbiol.">
        <title>The Global Catalogue of Microorganisms (GCM) 10K type strain sequencing project: providing services to taxonomists for standard genome sequencing and annotation.</title>
        <authorList>
            <consortium name="The Broad Institute Genomics Platform"/>
            <consortium name="The Broad Institute Genome Sequencing Center for Infectious Disease"/>
            <person name="Wu L."/>
            <person name="Ma J."/>
        </authorList>
    </citation>
    <scope>NUCLEOTIDE SEQUENCE [LARGE SCALE GENOMIC DNA]</scope>
    <source>
        <strain evidence="6">CGMCC 1.15475</strain>
    </source>
</reference>
<dbReference type="SUPFAM" id="SSF49785">
    <property type="entry name" value="Galactose-binding domain-like"/>
    <property type="match status" value="1"/>
</dbReference>
<feature type="signal peptide" evidence="2">
    <location>
        <begin position="1"/>
        <end position="33"/>
    </location>
</feature>
<gene>
    <name evidence="5" type="ORF">ACFSDB_01835</name>
</gene>
<dbReference type="InterPro" id="IPR015914">
    <property type="entry name" value="PAPs_N"/>
</dbReference>
<organism evidence="5 6">
    <name type="scientific">Planococcus chinensis</name>
    <dbReference type="NCBI Taxonomy" id="272917"/>
    <lineage>
        <taxon>Bacteria</taxon>
        <taxon>Bacillati</taxon>
        <taxon>Bacillota</taxon>
        <taxon>Bacilli</taxon>
        <taxon>Bacillales</taxon>
        <taxon>Caryophanaceae</taxon>
        <taxon>Planococcus</taxon>
    </lineage>
</organism>
<dbReference type="SUPFAM" id="SSF56300">
    <property type="entry name" value="Metallo-dependent phosphatases"/>
    <property type="match status" value="1"/>
</dbReference>
<dbReference type="InterPro" id="IPR029052">
    <property type="entry name" value="Metallo-depent_PP-like"/>
</dbReference>
<dbReference type="EMBL" id="JBHUFW010000002">
    <property type="protein sequence ID" value="MFD1861645.1"/>
    <property type="molecule type" value="Genomic_DNA"/>
</dbReference>
<name>A0ABW4QDI7_9BACL</name>
<dbReference type="Proteomes" id="UP001597273">
    <property type="component" value="Unassembled WGS sequence"/>
</dbReference>
<feature type="chain" id="PRO_5046636783" evidence="2">
    <location>
        <begin position="34"/>
        <end position="783"/>
    </location>
</feature>
<dbReference type="InterPro" id="IPR008963">
    <property type="entry name" value="Purple_acid_Pase-like_N"/>
</dbReference>
<evidence type="ECO:0000313" key="6">
    <source>
        <dbReference type="Proteomes" id="UP001597273"/>
    </source>
</evidence>
<dbReference type="PANTHER" id="PTHR22953">
    <property type="entry name" value="ACID PHOSPHATASE RELATED"/>
    <property type="match status" value="1"/>
</dbReference>
<dbReference type="Pfam" id="PF00149">
    <property type="entry name" value="Metallophos"/>
    <property type="match status" value="1"/>
</dbReference>
<evidence type="ECO:0000259" key="3">
    <source>
        <dbReference type="Pfam" id="PF00149"/>
    </source>
</evidence>
<sequence>MVKAPMKSSILKSWIKPALLLGLVFSLAQPSYAASGTAATSLTLAEAPAYAQADIRLGRKLLGFSGSYQEEFDRFYLLLDRNGPSVFPEPSRYLASALAFAPGSNESEMNFSWYSPATGTPGVIEYAKVTNQFSKEAEPVQAKKAIARLAPASDGYSANEAVITGLEPSAEYIYRFGDGSGKWTDTYRFHTRPQDSYNFLLMGDPQIGASGDLNADIAGWNDTLEKALEKFPHTSFIQSAGDQVETRYLEEEYDAYFAPEVLRQIPTATTVGNHDNTIHYEYHFNVPNQNPELGNYDQSGGNYYFTYGDALFINLNSNQTEAEQHIRFMEETAAATAGQDFKWKFVVLHHSIYSAAVHSRSDHVVGLREALVPVIDRLDIDAVLMGHDHSYVRTHQMREFEPIQNLKVEDGAAINPEGTVYLTGNSSSGSKFYQMYETPEPYAAVREQLELPTFMNVDVTPSSLEFTTYRTDTMEVVDTYKLIKDESIQVVFPALEDAELALSSDILATEPTEFYPEVKLDVKGTNVEGGPFDLFQEDITFRTAPEGQIQIAPTGVVTAAENASPGEVEVWAEVEADGKSITTGRTTISLVEHAETTLLEPGAEWTYLDDGSEQDEEWRQPDFDDSDWEAGNAPLGYPEEEEHSDYGAIQTEIGYGDDESDKHPVSYFRTSFNVDDPDAIGNLGLIDFAADDAAVVYLNGEEIGRYNLPEGEIPSDSYLLDFAGEDIPEENKDQRIRLDEEALGLLVEGENVLAVQVHQDSPQSSDVFWEMQFVTNLKTGSGE</sequence>
<evidence type="ECO:0000256" key="1">
    <source>
        <dbReference type="ARBA" id="ARBA00022729"/>
    </source>
</evidence>
<dbReference type="Gene3D" id="2.60.40.380">
    <property type="entry name" value="Purple acid phosphatase-like, N-terminal"/>
    <property type="match status" value="1"/>
</dbReference>
<evidence type="ECO:0000259" key="4">
    <source>
        <dbReference type="Pfam" id="PF16656"/>
    </source>
</evidence>
<feature type="domain" description="Calcineurin-like phosphoesterase" evidence="3">
    <location>
        <begin position="200"/>
        <end position="391"/>
    </location>
</feature>
<dbReference type="InterPro" id="IPR004843">
    <property type="entry name" value="Calcineurin-like_PHP"/>
</dbReference>
<dbReference type="InterPro" id="IPR008979">
    <property type="entry name" value="Galactose-bd-like_sf"/>
</dbReference>
<comment type="caution">
    <text evidence="5">The sequence shown here is derived from an EMBL/GenBank/DDBJ whole genome shotgun (WGS) entry which is preliminary data.</text>
</comment>
<protein>
    <submittedName>
        <fullName evidence="5">Fibronectin type III domain-containing protein</fullName>
    </submittedName>
</protein>